<dbReference type="EMBL" id="HBIO01014359">
    <property type="protein sequence ID" value="CAE0466260.1"/>
    <property type="molecule type" value="Transcribed_RNA"/>
</dbReference>
<feature type="compositionally biased region" description="Low complexity" evidence="2">
    <location>
        <begin position="354"/>
        <end position="372"/>
    </location>
</feature>
<dbReference type="SMART" id="SM01332">
    <property type="entry name" value="Cyclin_C"/>
    <property type="match status" value="1"/>
</dbReference>
<evidence type="ECO:0000256" key="1">
    <source>
        <dbReference type="ARBA" id="ARBA00023127"/>
    </source>
</evidence>
<feature type="compositionally biased region" description="Low complexity" evidence="2">
    <location>
        <begin position="60"/>
        <end position="74"/>
    </location>
</feature>
<dbReference type="SUPFAM" id="SSF47954">
    <property type="entry name" value="Cyclin-like"/>
    <property type="match status" value="2"/>
</dbReference>
<dbReference type="Gene3D" id="1.10.472.10">
    <property type="entry name" value="Cyclin-like"/>
    <property type="match status" value="2"/>
</dbReference>
<accession>A0A7S3Q5L8</accession>
<gene>
    <name evidence="4" type="ORF">CDEB00056_LOCUS11112</name>
</gene>
<organism evidence="4">
    <name type="scientific">Chaetoceros debilis</name>
    <dbReference type="NCBI Taxonomy" id="122233"/>
    <lineage>
        <taxon>Eukaryota</taxon>
        <taxon>Sar</taxon>
        <taxon>Stramenopiles</taxon>
        <taxon>Ochrophyta</taxon>
        <taxon>Bacillariophyta</taxon>
        <taxon>Coscinodiscophyceae</taxon>
        <taxon>Chaetocerotophycidae</taxon>
        <taxon>Chaetocerotales</taxon>
        <taxon>Chaetocerotaceae</taxon>
        <taxon>Chaetoceros</taxon>
    </lineage>
</organism>
<keyword evidence="1" id="KW-0195">Cyclin</keyword>
<evidence type="ECO:0000313" key="4">
    <source>
        <dbReference type="EMBL" id="CAE0466260.1"/>
    </source>
</evidence>
<dbReference type="InterPro" id="IPR004367">
    <property type="entry name" value="Cyclin_C-dom"/>
</dbReference>
<dbReference type="AlphaFoldDB" id="A0A7S3Q5L8"/>
<dbReference type="Pfam" id="PF00134">
    <property type="entry name" value="Cyclin_N"/>
    <property type="match status" value="1"/>
</dbReference>
<evidence type="ECO:0000259" key="3">
    <source>
        <dbReference type="SMART" id="SM01332"/>
    </source>
</evidence>
<feature type="region of interest" description="Disordered" evidence="2">
    <location>
        <begin position="417"/>
        <end position="442"/>
    </location>
</feature>
<name>A0A7S3Q5L8_9STRA</name>
<dbReference type="InterPro" id="IPR039361">
    <property type="entry name" value="Cyclin"/>
</dbReference>
<feature type="region of interest" description="Disordered" evidence="2">
    <location>
        <begin position="40"/>
        <end position="86"/>
    </location>
</feature>
<dbReference type="InterPro" id="IPR006671">
    <property type="entry name" value="Cyclin_N"/>
</dbReference>
<evidence type="ECO:0000256" key="2">
    <source>
        <dbReference type="SAM" id="MobiDB-lite"/>
    </source>
</evidence>
<feature type="region of interest" description="Disordered" evidence="2">
    <location>
        <begin position="340"/>
        <end position="403"/>
    </location>
</feature>
<feature type="domain" description="Cyclin C-terminal" evidence="3">
    <location>
        <begin position="225"/>
        <end position="374"/>
    </location>
</feature>
<sequence>MDISQCRVWNGSHYCDEIITKLLLLEKVPFYNKEEWPSTGAYVSPTPSTPTPSKGGNLQSVSDAASGSSSVPSSRKLITSKKPNKPTTKWRENVVGWFYKIVDLSDHYYFSRETVDIALSYLDAYLLQKGDELFDDTSTFTSSSAATATATATAMTMTETEQVKNLKFKIISSTCIFLAIKLHESNNRFTIASLMSLNGSSFTKDDILDTEKDIVMTLDFRLSPPTIMSFVRPFLSLFDNIIIEESSVVMASLTPKAISHVLGLAKFLSELSMYEIYFVNRKTSHIALACVLTAFEGISRKDFPQEYRQKLVDKVYQLGHIDCTSKEVYACRVKLRQMFEDKRPPGRRPRSRPQSRPSESSVQESAQVQAVPAPAPAPAALSEEERSSSEEAASTSIGQQVNTNVIETAAASIRISRQEAAARNHSHQGVASGSGSGSGGTT</sequence>
<dbReference type="InterPro" id="IPR036915">
    <property type="entry name" value="Cyclin-like_sf"/>
</dbReference>
<protein>
    <recommendedName>
        <fullName evidence="3">Cyclin C-terminal domain-containing protein</fullName>
    </recommendedName>
</protein>
<feature type="compositionally biased region" description="Gly residues" evidence="2">
    <location>
        <begin position="432"/>
        <end position="442"/>
    </location>
</feature>
<dbReference type="Pfam" id="PF02984">
    <property type="entry name" value="Cyclin_C"/>
    <property type="match status" value="1"/>
</dbReference>
<proteinExistence type="predicted"/>
<dbReference type="PANTHER" id="PTHR10177">
    <property type="entry name" value="CYCLINS"/>
    <property type="match status" value="1"/>
</dbReference>
<reference evidence="4" key="1">
    <citation type="submission" date="2021-01" db="EMBL/GenBank/DDBJ databases">
        <authorList>
            <person name="Corre E."/>
            <person name="Pelletier E."/>
            <person name="Niang G."/>
            <person name="Scheremetjew M."/>
            <person name="Finn R."/>
            <person name="Kale V."/>
            <person name="Holt S."/>
            <person name="Cochrane G."/>
            <person name="Meng A."/>
            <person name="Brown T."/>
            <person name="Cohen L."/>
        </authorList>
    </citation>
    <scope>NUCLEOTIDE SEQUENCE</scope>
    <source>
        <strain evidence="4">MM31A-1</strain>
    </source>
</reference>